<feature type="compositionally biased region" description="Low complexity" evidence="1">
    <location>
        <begin position="249"/>
        <end position="263"/>
    </location>
</feature>
<sequence>MLPGIEMMACGEMAAPLSVMQHVVQVESSHNPYAIGVVGGRLVRQPMNLSEALSTVQMLQEKGYNFSLGLAQVNRYNLSKYGLQSYEQAFQQCPNLKAGSAILSECYQRSGKDWGKALSCYYSGNFVTGFRHGYVQKVFDSMARATAQAGVAPIPLANQIPVQLRQPVKPAKALLKSLPDHVLSRVVDDRLHAATAMPPADPAQVFPQNLAVASSVPVRSSQEDPLGSSSSVQRGPEASAQSLGIRTISSPKSSSASQASTGLSSDGEVAVLMSSRVPVILGSPSKQAAANRPVPAPASSQQPVVKTGDAAFVF</sequence>
<evidence type="ECO:0000313" key="3">
    <source>
        <dbReference type="EMBL" id="PPU07461.1"/>
    </source>
</evidence>
<feature type="region of interest" description="Disordered" evidence="1">
    <location>
        <begin position="216"/>
        <end position="263"/>
    </location>
</feature>
<evidence type="ECO:0000313" key="4">
    <source>
        <dbReference type="Proteomes" id="UP000239204"/>
    </source>
</evidence>
<dbReference type="InterPro" id="IPR008258">
    <property type="entry name" value="Transglycosylase_SLT_dom_1"/>
</dbReference>
<evidence type="ECO:0000256" key="1">
    <source>
        <dbReference type="SAM" id="MobiDB-lite"/>
    </source>
</evidence>
<feature type="compositionally biased region" description="Polar residues" evidence="1">
    <location>
        <begin position="227"/>
        <end position="248"/>
    </location>
</feature>
<reference evidence="3 4" key="1">
    <citation type="submission" date="2016-08" db="EMBL/GenBank/DDBJ databases">
        <title>Evolution of the type three secretion system and type three effector repertoires in Xanthomonas.</title>
        <authorList>
            <person name="Merda D."/>
            <person name="Briand M."/>
            <person name="Bosis E."/>
            <person name="Rousseau C."/>
            <person name="Portier P."/>
            <person name="Jacques M.-A."/>
            <person name="Fischer-Le Saux M."/>
        </authorList>
    </citation>
    <scope>NUCLEOTIDE SEQUENCE [LARGE SCALE GENOMIC DNA]</scope>
    <source>
        <strain evidence="3 4">CFBP 7645</strain>
    </source>
</reference>
<dbReference type="AlphaFoldDB" id="A0A2S7AD07"/>
<dbReference type="SUPFAM" id="SSF53955">
    <property type="entry name" value="Lysozyme-like"/>
    <property type="match status" value="1"/>
</dbReference>
<dbReference type="InterPro" id="IPR023346">
    <property type="entry name" value="Lysozyme-like_dom_sf"/>
</dbReference>
<feature type="region of interest" description="Disordered" evidence="1">
    <location>
        <begin position="284"/>
        <end position="305"/>
    </location>
</feature>
<protein>
    <recommendedName>
        <fullName evidence="2">Transglycosylase SLT domain-containing protein</fullName>
    </recommendedName>
</protein>
<comment type="caution">
    <text evidence="3">The sequence shown here is derived from an EMBL/GenBank/DDBJ whole genome shotgun (WGS) entry which is preliminary data.</text>
</comment>
<dbReference type="EMBL" id="MIGY01000002">
    <property type="protein sequence ID" value="PPU07461.1"/>
    <property type="molecule type" value="Genomic_DNA"/>
</dbReference>
<organism evidence="3 4">
    <name type="scientific">Xanthomonas arboricola</name>
    <dbReference type="NCBI Taxonomy" id="56448"/>
    <lineage>
        <taxon>Bacteria</taxon>
        <taxon>Pseudomonadati</taxon>
        <taxon>Pseudomonadota</taxon>
        <taxon>Gammaproteobacteria</taxon>
        <taxon>Lysobacterales</taxon>
        <taxon>Lysobacteraceae</taxon>
        <taxon>Xanthomonas</taxon>
    </lineage>
</organism>
<evidence type="ECO:0000259" key="2">
    <source>
        <dbReference type="Pfam" id="PF01464"/>
    </source>
</evidence>
<feature type="domain" description="Transglycosylase SLT" evidence="2">
    <location>
        <begin position="17"/>
        <end position="128"/>
    </location>
</feature>
<dbReference type="Pfam" id="PF01464">
    <property type="entry name" value="SLT"/>
    <property type="match status" value="1"/>
</dbReference>
<accession>A0A2S7AD07</accession>
<dbReference type="Proteomes" id="UP000239204">
    <property type="component" value="Unassembled WGS sequence"/>
</dbReference>
<dbReference type="RefSeq" id="WP_104536891.1">
    <property type="nucleotide sequence ID" value="NZ_MIGY01000002.1"/>
</dbReference>
<dbReference type="CDD" id="cd16892">
    <property type="entry name" value="LT_VirB1-like"/>
    <property type="match status" value="1"/>
</dbReference>
<gene>
    <name evidence="3" type="ORF">XarjCFBP7645_07345</name>
</gene>
<name>A0A2S7AD07_9XANT</name>
<dbReference type="Gene3D" id="1.10.530.10">
    <property type="match status" value="1"/>
</dbReference>
<proteinExistence type="predicted"/>